<feature type="domain" description="Integral membrane bound transporter" evidence="6">
    <location>
        <begin position="42"/>
        <end position="167"/>
    </location>
</feature>
<evidence type="ECO:0000256" key="5">
    <source>
        <dbReference type="SAM" id="Phobius"/>
    </source>
</evidence>
<comment type="subcellular location">
    <subcellularLocation>
        <location evidence="1">Membrane</location>
        <topology evidence="1">Multi-pass membrane protein</topology>
    </subcellularLocation>
</comment>
<evidence type="ECO:0000259" key="6">
    <source>
        <dbReference type="Pfam" id="PF13515"/>
    </source>
</evidence>
<feature type="transmembrane region" description="Helical" evidence="5">
    <location>
        <begin position="77"/>
        <end position="93"/>
    </location>
</feature>
<evidence type="ECO:0000256" key="4">
    <source>
        <dbReference type="ARBA" id="ARBA00023136"/>
    </source>
</evidence>
<name>A0A9E2SE67_9BACT</name>
<evidence type="ECO:0000313" key="7">
    <source>
        <dbReference type="EMBL" id="MBV4359414.1"/>
    </source>
</evidence>
<keyword evidence="4 5" id="KW-0472">Membrane</keyword>
<reference evidence="7" key="1">
    <citation type="submission" date="2021-06" db="EMBL/GenBank/DDBJ databases">
        <authorList>
            <person name="Huq M.A."/>
        </authorList>
    </citation>
    <scope>NUCLEOTIDE SEQUENCE</scope>
    <source>
        <strain evidence="7">MAH-26</strain>
    </source>
</reference>
<accession>A0A9E2SE67</accession>
<evidence type="ECO:0000256" key="3">
    <source>
        <dbReference type="ARBA" id="ARBA00022989"/>
    </source>
</evidence>
<sequence>MARPSSQRAEALMKRLGLSFDHILAMRFAVNVGIATWITWVTLRSIEDTNPIWAIASMVAASDPQPAEARKMFRARLINVLVGCAVGLLFLLIGGAKEWLLPIALGTTVLISSYVVRIKTMWRQAPITAAVVIAASITHGASARVGIQYGLHKVGEVIFGCLVGFLVSLAMSRLWLIQRNPEETKVLSK</sequence>
<evidence type="ECO:0000256" key="1">
    <source>
        <dbReference type="ARBA" id="ARBA00004141"/>
    </source>
</evidence>
<evidence type="ECO:0000256" key="2">
    <source>
        <dbReference type="ARBA" id="ARBA00022692"/>
    </source>
</evidence>
<organism evidence="7 8">
    <name type="scientific">Pinibacter aurantiacus</name>
    <dbReference type="NCBI Taxonomy" id="2851599"/>
    <lineage>
        <taxon>Bacteria</taxon>
        <taxon>Pseudomonadati</taxon>
        <taxon>Bacteroidota</taxon>
        <taxon>Chitinophagia</taxon>
        <taxon>Chitinophagales</taxon>
        <taxon>Chitinophagaceae</taxon>
        <taxon>Pinibacter</taxon>
    </lineage>
</organism>
<protein>
    <submittedName>
        <fullName evidence="7">FUSC family protein</fullName>
    </submittedName>
</protein>
<comment type="caution">
    <text evidence="7">The sequence shown here is derived from an EMBL/GenBank/DDBJ whole genome shotgun (WGS) entry which is preliminary data.</text>
</comment>
<feature type="transmembrane region" description="Helical" evidence="5">
    <location>
        <begin position="128"/>
        <end position="151"/>
    </location>
</feature>
<gene>
    <name evidence="7" type="ORF">KTO63_19755</name>
</gene>
<dbReference type="GO" id="GO:0016020">
    <property type="term" value="C:membrane"/>
    <property type="evidence" value="ECO:0007669"/>
    <property type="project" value="UniProtKB-SubCell"/>
</dbReference>
<dbReference type="AlphaFoldDB" id="A0A9E2SE67"/>
<dbReference type="EMBL" id="JAHSPG010000015">
    <property type="protein sequence ID" value="MBV4359414.1"/>
    <property type="molecule type" value="Genomic_DNA"/>
</dbReference>
<keyword evidence="3 5" id="KW-1133">Transmembrane helix</keyword>
<feature type="transmembrane region" description="Helical" evidence="5">
    <location>
        <begin position="99"/>
        <end position="116"/>
    </location>
</feature>
<feature type="transmembrane region" description="Helical" evidence="5">
    <location>
        <begin position="157"/>
        <end position="176"/>
    </location>
</feature>
<dbReference type="Pfam" id="PF13515">
    <property type="entry name" value="FUSC_2"/>
    <property type="match status" value="1"/>
</dbReference>
<dbReference type="RefSeq" id="WP_217793546.1">
    <property type="nucleotide sequence ID" value="NZ_JAHSPG010000015.1"/>
</dbReference>
<keyword evidence="2 5" id="KW-0812">Transmembrane</keyword>
<dbReference type="InterPro" id="IPR049453">
    <property type="entry name" value="Memb_transporter_dom"/>
</dbReference>
<keyword evidence="8" id="KW-1185">Reference proteome</keyword>
<proteinExistence type="predicted"/>
<evidence type="ECO:0000313" key="8">
    <source>
        <dbReference type="Proteomes" id="UP000812270"/>
    </source>
</evidence>
<dbReference type="Proteomes" id="UP000812270">
    <property type="component" value="Unassembled WGS sequence"/>
</dbReference>